<organism evidence="3 4">
    <name type="scientific">Levilactobacillus fujinensis</name>
    <dbReference type="NCBI Taxonomy" id="2486024"/>
    <lineage>
        <taxon>Bacteria</taxon>
        <taxon>Bacillati</taxon>
        <taxon>Bacillota</taxon>
        <taxon>Bacilli</taxon>
        <taxon>Lactobacillales</taxon>
        <taxon>Lactobacillaceae</taxon>
        <taxon>Levilactobacillus</taxon>
    </lineage>
</organism>
<dbReference type="PANTHER" id="PTHR30487">
    <property type="entry name" value="TYPE 4 PREPILIN-LIKE PROTEINS LEADER PEPTIDE-PROCESSING ENZYME"/>
    <property type="match status" value="1"/>
</dbReference>
<dbReference type="Pfam" id="PF06750">
    <property type="entry name" value="A24_N_bact"/>
    <property type="match status" value="1"/>
</dbReference>
<feature type="transmembrane region" description="Helical" evidence="1">
    <location>
        <begin position="199"/>
        <end position="215"/>
    </location>
</feature>
<sequence>MLIILFIYGACMGSGLVALADRYATHTSVFYPASHCDTCQTPLVYWQLVPILSYLLLRGRCHYCQAAIPATSLLIEFIAGLVLTTLTPLTVIPVLWLGLWGYAALCDARTQTFPGWVSWVAVPITLPMQSLTVVLITIALLVGIHLLWSHFPNPPIGDGDLEIILSYHLLWGVTATAQWLLTASLMALIYSGIKIRSSFPFLPFLLTSALAWWLFQ</sequence>
<proteinExistence type="predicted"/>
<feature type="domain" description="Prepilin peptidase A24 N-terminal" evidence="2">
    <location>
        <begin position="7"/>
        <end position="85"/>
    </location>
</feature>
<dbReference type="EC" id="3.4.23.-" evidence="3"/>
<feature type="transmembrane region" description="Helical" evidence="1">
    <location>
        <begin position="73"/>
        <end position="96"/>
    </location>
</feature>
<keyword evidence="1" id="KW-0472">Membrane</keyword>
<accession>A0ABW1TDI2</accession>
<dbReference type="RefSeq" id="WP_225421867.1">
    <property type="nucleotide sequence ID" value="NZ_JBHSSI010000024.1"/>
</dbReference>
<evidence type="ECO:0000313" key="4">
    <source>
        <dbReference type="Proteomes" id="UP001596283"/>
    </source>
</evidence>
<feature type="transmembrane region" description="Helical" evidence="1">
    <location>
        <begin position="116"/>
        <end position="148"/>
    </location>
</feature>
<dbReference type="InterPro" id="IPR010627">
    <property type="entry name" value="Prepilin_pept_A24_N"/>
</dbReference>
<evidence type="ECO:0000313" key="3">
    <source>
        <dbReference type="EMBL" id="MFC6260016.1"/>
    </source>
</evidence>
<dbReference type="GO" id="GO:0016787">
    <property type="term" value="F:hydrolase activity"/>
    <property type="evidence" value="ECO:0007669"/>
    <property type="project" value="UniProtKB-KW"/>
</dbReference>
<dbReference type="InterPro" id="IPR050882">
    <property type="entry name" value="Prepilin_peptidase/N-MTase"/>
</dbReference>
<dbReference type="PANTHER" id="PTHR30487:SF0">
    <property type="entry name" value="PREPILIN LEADER PEPTIDASE_N-METHYLTRANSFERASE-RELATED"/>
    <property type="match status" value="1"/>
</dbReference>
<protein>
    <submittedName>
        <fullName evidence="3">Prepilin peptidase</fullName>
        <ecNumber evidence="3">3.4.23.-</ecNumber>
    </submittedName>
</protein>
<keyword evidence="1" id="KW-0812">Transmembrane</keyword>
<keyword evidence="1" id="KW-1133">Transmembrane helix</keyword>
<evidence type="ECO:0000259" key="2">
    <source>
        <dbReference type="Pfam" id="PF06750"/>
    </source>
</evidence>
<gene>
    <name evidence="3" type="ORF">ACFP1C_03575</name>
</gene>
<feature type="transmembrane region" description="Helical" evidence="1">
    <location>
        <begin position="169"/>
        <end position="193"/>
    </location>
</feature>
<evidence type="ECO:0000256" key="1">
    <source>
        <dbReference type="SAM" id="Phobius"/>
    </source>
</evidence>
<keyword evidence="3" id="KW-0378">Hydrolase</keyword>
<dbReference type="EMBL" id="JBHSSI010000024">
    <property type="protein sequence ID" value="MFC6260016.1"/>
    <property type="molecule type" value="Genomic_DNA"/>
</dbReference>
<keyword evidence="4" id="KW-1185">Reference proteome</keyword>
<comment type="caution">
    <text evidence="3">The sequence shown here is derived from an EMBL/GenBank/DDBJ whole genome shotgun (WGS) entry which is preliminary data.</text>
</comment>
<reference evidence="4" key="1">
    <citation type="journal article" date="2019" name="Int. J. Syst. Evol. Microbiol.">
        <title>The Global Catalogue of Microorganisms (GCM) 10K type strain sequencing project: providing services to taxonomists for standard genome sequencing and annotation.</title>
        <authorList>
            <consortium name="The Broad Institute Genomics Platform"/>
            <consortium name="The Broad Institute Genome Sequencing Center for Infectious Disease"/>
            <person name="Wu L."/>
            <person name="Ma J."/>
        </authorList>
    </citation>
    <scope>NUCLEOTIDE SEQUENCE [LARGE SCALE GENOMIC DNA]</scope>
    <source>
        <strain evidence="4">CCM 8908</strain>
    </source>
</reference>
<dbReference type="Proteomes" id="UP001596283">
    <property type="component" value="Unassembled WGS sequence"/>
</dbReference>
<name>A0ABW1TDI2_9LACO</name>